<gene>
    <name evidence="6" type="primary">ttr-15</name>
    <name evidence="6" type="ORF">Tcan_06980</name>
    <name evidence="7" type="ORF">TCNE_LOCUS12091</name>
</gene>
<accession>A0A0B2VZ71</accession>
<evidence type="ECO:0000256" key="5">
    <source>
        <dbReference type="SAM" id="SignalP"/>
    </source>
</evidence>
<dbReference type="PANTHER" id="PTHR21700">
    <property type="entry name" value="TRANSTHYRETIN-LIKE FAMILY PROTEIN-RELATED"/>
    <property type="match status" value="1"/>
</dbReference>
<comment type="similarity">
    <text evidence="2">Belongs to the nematode transthyretin-like family.</text>
</comment>
<dbReference type="AlphaFoldDB" id="A0A0B2VZ71"/>
<keyword evidence="4 5" id="KW-0732">Signal</keyword>
<evidence type="ECO:0000313" key="6">
    <source>
        <dbReference type="EMBL" id="KHN88831.1"/>
    </source>
</evidence>
<dbReference type="OMA" id="HADETPK"/>
<reference evidence="7" key="2">
    <citation type="submission" date="2018-11" db="EMBL/GenBank/DDBJ databases">
        <authorList>
            <consortium name="Pathogen Informatics"/>
        </authorList>
    </citation>
    <scope>NUCLEOTIDE SEQUENCE [LARGE SCALE GENOMIC DNA]</scope>
</reference>
<dbReference type="Pfam" id="PF01060">
    <property type="entry name" value="TTR-52"/>
    <property type="match status" value="1"/>
</dbReference>
<evidence type="ECO:0000313" key="8">
    <source>
        <dbReference type="Proteomes" id="UP000031036"/>
    </source>
</evidence>
<proteinExistence type="inferred from homology"/>
<comment type="subcellular location">
    <subcellularLocation>
        <location evidence="1">Secreted</location>
    </subcellularLocation>
</comment>
<dbReference type="Gene3D" id="2.60.40.3330">
    <property type="match status" value="1"/>
</dbReference>
<feature type="chain" id="PRO_5008827521" evidence="5">
    <location>
        <begin position="18"/>
        <end position="134"/>
    </location>
</feature>
<evidence type="ECO:0000256" key="2">
    <source>
        <dbReference type="ARBA" id="ARBA00010112"/>
    </source>
</evidence>
<reference evidence="6 8" key="1">
    <citation type="submission" date="2014-11" db="EMBL/GenBank/DDBJ databases">
        <title>Genetic blueprint of the zoonotic pathogen Toxocara canis.</title>
        <authorList>
            <person name="Zhu X.-Q."/>
            <person name="Korhonen P.K."/>
            <person name="Cai H."/>
            <person name="Young N.D."/>
            <person name="Nejsum P."/>
            <person name="von Samson-Himmelstjerna G."/>
            <person name="Boag P.R."/>
            <person name="Tan P."/>
            <person name="Li Q."/>
            <person name="Min J."/>
            <person name="Yang Y."/>
            <person name="Wang X."/>
            <person name="Fang X."/>
            <person name="Hall R.S."/>
            <person name="Hofmann A."/>
            <person name="Sternberg P.W."/>
            <person name="Jex A.R."/>
            <person name="Gasser R.B."/>
        </authorList>
    </citation>
    <scope>NUCLEOTIDE SEQUENCE [LARGE SCALE GENOMIC DNA]</scope>
    <source>
        <strain evidence="6">PN_DK_2014</strain>
    </source>
</reference>
<dbReference type="OrthoDB" id="5826894at2759"/>
<feature type="signal peptide" evidence="5">
    <location>
        <begin position="1"/>
        <end position="17"/>
    </location>
</feature>
<dbReference type="EMBL" id="JPKZ01000169">
    <property type="protein sequence ID" value="KHN88831.1"/>
    <property type="molecule type" value="Genomic_DNA"/>
</dbReference>
<dbReference type="GO" id="GO:0009986">
    <property type="term" value="C:cell surface"/>
    <property type="evidence" value="ECO:0007669"/>
    <property type="project" value="InterPro"/>
</dbReference>
<sequence length="134" mass="14487">MIRAVLLTLLAGVCVSGLGSLKHVTITGQVACGTRAVRDAKVELWEHDTADPDDLLNTTTTVSKGNFEIYGQENEVGNIEPYLLITHSCDAGEINPKCTIVDRYTVPKEHIGGTYKMGIVSLNIAKSGRKKKCV</sequence>
<dbReference type="GO" id="GO:0005576">
    <property type="term" value="C:extracellular region"/>
    <property type="evidence" value="ECO:0007669"/>
    <property type="project" value="UniProtKB-SubCell"/>
</dbReference>
<protein>
    <submittedName>
        <fullName evidence="6">Transthyretin-like protein 15</fullName>
    </submittedName>
</protein>
<name>A0A0B2VZ71_TOXCA</name>
<evidence type="ECO:0000256" key="3">
    <source>
        <dbReference type="ARBA" id="ARBA00022525"/>
    </source>
</evidence>
<dbReference type="InterPro" id="IPR001534">
    <property type="entry name" value="Transthyretin-like"/>
</dbReference>
<organism evidence="6 8">
    <name type="scientific">Toxocara canis</name>
    <name type="common">Canine roundworm</name>
    <dbReference type="NCBI Taxonomy" id="6265"/>
    <lineage>
        <taxon>Eukaryota</taxon>
        <taxon>Metazoa</taxon>
        <taxon>Ecdysozoa</taxon>
        <taxon>Nematoda</taxon>
        <taxon>Chromadorea</taxon>
        <taxon>Rhabditida</taxon>
        <taxon>Spirurina</taxon>
        <taxon>Ascaridomorpha</taxon>
        <taxon>Ascaridoidea</taxon>
        <taxon>Toxocaridae</taxon>
        <taxon>Toxocara</taxon>
    </lineage>
</organism>
<dbReference type="PANTHER" id="PTHR21700:SF30">
    <property type="entry name" value="TRANSTHYRETIN-LIKE FAMILY PROTEIN"/>
    <property type="match status" value="1"/>
</dbReference>
<evidence type="ECO:0000256" key="4">
    <source>
        <dbReference type="ARBA" id="ARBA00022729"/>
    </source>
</evidence>
<keyword evidence="3" id="KW-0964">Secreted</keyword>
<dbReference type="Proteomes" id="UP000031036">
    <property type="component" value="Unassembled WGS sequence"/>
</dbReference>
<dbReference type="EMBL" id="UYWY01021113">
    <property type="protein sequence ID" value="VDM43412.1"/>
    <property type="molecule type" value="Genomic_DNA"/>
</dbReference>
<evidence type="ECO:0000256" key="1">
    <source>
        <dbReference type="ARBA" id="ARBA00004613"/>
    </source>
</evidence>
<dbReference type="InterPro" id="IPR038479">
    <property type="entry name" value="Transthyretin-like_sf"/>
</dbReference>
<keyword evidence="8" id="KW-1185">Reference proteome</keyword>
<evidence type="ECO:0000313" key="7">
    <source>
        <dbReference type="EMBL" id="VDM43412.1"/>
    </source>
</evidence>